<evidence type="ECO:0000313" key="3">
    <source>
        <dbReference type="EMBL" id="ADU97113.1"/>
    </source>
</evidence>
<keyword evidence="1" id="KW-0472">Membrane</keyword>
<dbReference type="STRING" id="648996.Theam_1149"/>
<dbReference type="RefSeq" id="WP_013537899.1">
    <property type="nucleotide sequence ID" value="NC_014926.1"/>
</dbReference>
<dbReference type="SUPFAM" id="SSF55874">
    <property type="entry name" value="ATPase domain of HSP90 chaperone/DNA topoisomerase II/histidine kinase"/>
    <property type="match status" value="1"/>
</dbReference>
<dbReference type="EMBL" id="CP002444">
    <property type="protein sequence ID" value="ADU97113.1"/>
    <property type="molecule type" value="Genomic_DNA"/>
</dbReference>
<name>E8T2L8_THEA1</name>
<evidence type="ECO:0000313" key="4">
    <source>
        <dbReference type="Proteomes" id="UP000006362"/>
    </source>
</evidence>
<protein>
    <submittedName>
        <fullName evidence="3">ATP-binding region ATPase domain protein</fullName>
    </submittedName>
</protein>
<feature type="domain" description="Histidine kinase/HSP90-like ATPase" evidence="2">
    <location>
        <begin position="237"/>
        <end position="320"/>
    </location>
</feature>
<accession>E8T2L8</accession>
<dbReference type="KEGG" id="tam:Theam_1149"/>
<keyword evidence="3" id="KW-0547">Nucleotide-binding</keyword>
<feature type="transmembrane region" description="Helical" evidence="1">
    <location>
        <begin position="99"/>
        <end position="119"/>
    </location>
</feature>
<proteinExistence type="predicted"/>
<sequence>MKVRAEIKLLVLLTLILSLGLSVVNLVALSNYKRQILEKIDSEVELYKLAVDYGVSLKLPPYIVISPKPPGERWSVAGKVNDEFFFVNEDYVQSELRRFAFYLFIWEVPIVVLTILVAYKTVTLFIKREKEAKELVKTFFLLFTHKLGNFLSLNKINLEILEMKCPNEKALSRIKQAYSILESDFKKSLNYISTFEEDAEKENVDIGPILEKLALKYHSLFPDKKLELVLPHFTVKAKRREVESIFQILIENAFKYSRSFVKISLNFEGSKPIIEIENDPGITTPGSGIGLKLAHFLAERLNWKLEVIPGRKLFKVRVYVK</sequence>
<dbReference type="InterPro" id="IPR003594">
    <property type="entry name" value="HATPase_dom"/>
</dbReference>
<dbReference type="Gene3D" id="3.30.565.10">
    <property type="entry name" value="Histidine kinase-like ATPase, C-terminal domain"/>
    <property type="match status" value="1"/>
</dbReference>
<dbReference type="GO" id="GO:0005524">
    <property type="term" value="F:ATP binding"/>
    <property type="evidence" value="ECO:0007669"/>
    <property type="project" value="UniProtKB-KW"/>
</dbReference>
<reference evidence="3" key="1">
    <citation type="submission" date="2011-01" db="EMBL/GenBank/DDBJ databases">
        <title>Complete sequence of chromosome of Thermovibrio ammonificans HB-1.</title>
        <authorList>
            <consortium name="US DOE Joint Genome Institute"/>
            <person name="Lucas S."/>
            <person name="Copeland A."/>
            <person name="Lapidus A."/>
            <person name="Cheng J.-F."/>
            <person name="Goodwin L."/>
            <person name="Pitluck S."/>
            <person name="Davenport K."/>
            <person name="Detter J.C."/>
            <person name="Han C."/>
            <person name="Tapia R."/>
            <person name="Land M."/>
            <person name="Hauser L."/>
            <person name="Kyrpides N."/>
            <person name="Ivanova N."/>
            <person name="Ovchinnikova G."/>
            <person name="Vetriani C."/>
            <person name="Woyke T."/>
        </authorList>
    </citation>
    <scope>NUCLEOTIDE SEQUENCE [LARGE SCALE GENOMIC DNA]</scope>
    <source>
        <strain evidence="3">HB-1</strain>
    </source>
</reference>
<keyword evidence="3" id="KW-0067">ATP-binding</keyword>
<keyword evidence="1" id="KW-0812">Transmembrane</keyword>
<dbReference type="AlphaFoldDB" id="E8T2L8"/>
<dbReference type="InterPro" id="IPR036890">
    <property type="entry name" value="HATPase_C_sf"/>
</dbReference>
<keyword evidence="1" id="KW-1133">Transmembrane helix</keyword>
<evidence type="ECO:0000259" key="2">
    <source>
        <dbReference type="SMART" id="SM00387"/>
    </source>
</evidence>
<gene>
    <name evidence="3" type="ordered locus">Theam_1149</name>
</gene>
<dbReference type="eggNOG" id="COG0642">
    <property type="taxonomic scope" value="Bacteria"/>
</dbReference>
<dbReference type="SMART" id="SM00387">
    <property type="entry name" value="HATPase_c"/>
    <property type="match status" value="1"/>
</dbReference>
<organism evidence="3 4">
    <name type="scientific">Thermovibrio ammonificans (strain DSM 15698 / JCM 12110 / HB-1)</name>
    <dbReference type="NCBI Taxonomy" id="648996"/>
    <lineage>
        <taxon>Bacteria</taxon>
        <taxon>Pseudomonadati</taxon>
        <taxon>Aquificota</taxon>
        <taxon>Aquificia</taxon>
        <taxon>Desulfurobacteriales</taxon>
        <taxon>Desulfurobacteriaceae</taxon>
        <taxon>Thermovibrio</taxon>
    </lineage>
</organism>
<dbReference type="HOGENOM" id="CLU_075296_0_0_0"/>
<dbReference type="OrthoDB" id="12326at2"/>
<keyword evidence="4" id="KW-1185">Reference proteome</keyword>
<dbReference type="Proteomes" id="UP000006362">
    <property type="component" value="Chromosome"/>
</dbReference>
<evidence type="ECO:0000256" key="1">
    <source>
        <dbReference type="SAM" id="Phobius"/>
    </source>
</evidence>